<evidence type="ECO:0000313" key="8">
    <source>
        <dbReference type="Proteomes" id="UP001597195"/>
    </source>
</evidence>
<keyword evidence="4 7" id="KW-0067">ATP-binding</keyword>
<evidence type="ECO:0000256" key="2">
    <source>
        <dbReference type="ARBA" id="ARBA00022448"/>
    </source>
</evidence>
<dbReference type="PROSITE" id="PS50893">
    <property type="entry name" value="ABC_TRANSPORTER_2"/>
    <property type="match status" value="1"/>
</dbReference>
<keyword evidence="3" id="KW-0547">Nucleotide-binding</keyword>
<dbReference type="CDD" id="cd03224">
    <property type="entry name" value="ABC_TM1139_LivF_branched"/>
    <property type="match status" value="1"/>
</dbReference>
<evidence type="ECO:0000259" key="6">
    <source>
        <dbReference type="PROSITE" id="PS50893"/>
    </source>
</evidence>
<dbReference type="Pfam" id="PF00005">
    <property type="entry name" value="ABC_tran"/>
    <property type="match status" value="1"/>
</dbReference>
<evidence type="ECO:0000256" key="1">
    <source>
        <dbReference type="ARBA" id="ARBA00005417"/>
    </source>
</evidence>
<dbReference type="InterPro" id="IPR030660">
    <property type="entry name" value="ABC_branched_ATPase_LivF/BraG"/>
</dbReference>
<sequence>MLSVKDLVVNYGAIQAIKKVSFEIHTGEIVTLIGANGAGKSTILHTISGIMRPVSGQVTYLDRQIQKVSAPKIVQAGISQVPEGRHIFPGLSVQENLQMGAFLRKDRRNIAQAYEDVYNYFPVLKQRRHQDAATLSGGEQQMLAMGRALMAAPKLMLLDEPSMGLAPIFINEIFDIIRAINAAGTTVLLIEQNANKALSIANRGYVLASGEIKLSGTGQELLANTAVQKAYLGG</sequence>
<evidence type="ECO:0000313" key="7">
    <source>
        <dbReference type="EMBL" id="MFD1548935.1"/>
    </source>
</evidence>
<comment type="caution">
    <text evidence="7">The sequence shown here is derived from an EMBL/GenBank/DDBJ whole genome shotgun (WGS) entry which is preliminary data.</text>
</comment>
<evidence type="ECO:0000256" key="4">
    <source>
        <dbReference type="ARBA" id="ARBA00022840"/>
    </source>
</evidence>
<dbReference type="GO" id="GO:0005524">
    <property type="term" value="F:ATP binding"/>
    <property type="evidence" value="ECO:0007669"/>
    <property type="project" value="UniProtKB-KW"/>
</dbReference>
<keyword evidence="8" id="KW-1185">Reference proteome</keyword>
<dbReference type="InterPro" id="IPR003439">
    <property type="entry name" value="ABC_transporter-like_ATP-bd"/>
</dbReference>
<dbReference type="EMBL" id="JBHTOM010000005">
    <property type="protein sequence ID" value="MFD1548935.1"/>
    <property type="molecule type" value="Genomic_DNA"/>
</dbReference>
<keyword evidence="2" id="KW-0813">Transport</keyword>
<dbReference type="InterPro" id="IPR027417">
    <property type="entry name" value="P-loop_NTPase"/>
</dbReference>
<dbReference type="PROSITE" id="PS00211">
    <property type="entry name" value="ABC_TRANSPORTER_1"/>
    <property type="match status" value="1"/>
</dbReference>
<dbReference type="SMART" id="SM00382">
    <property type="entry name" value="AAA"/>
    <property type="match status" value="1"/>
</dbReference>
<organism evidence="7 8">
    <name type="scientific">Levilactobacillus fuyuanensis</name>
    <dbReference type="NCBI Taxonomy" id="2486022"/>
    <lineage>
        <taxon>Bacteria</taxon>
        <taxon>Bacillati</taxon>
        <taxon>Bacillota</taxon>
        <taxon>Bacilli</taxon>
        <taxon>Lactobacillales</taxon>
        <taxon>Lactobacillaceae</taxon>
        <taxon>Levilactobacillus</taxon>
    </lineage>
</organism>
<comment type="similarity">
    <text evidence="1">Belongs to the ABC transporter superfamily.</text>
</comment>
<dbReference type="InterPro" id="IPR017871">
    <property type="entry name" value="ABC_transporter-like_CS"/>
</dbReference>
<protein>
    <submittedName>
        <fullName evidence="7">ABC transporter ATP-binding protein</fullName>
    </submittedName>
</protein>
<name>A0ABW4H2F4_9LACO</name>
<dbReference type="PANTHER" id="PTHR43820:SF4">
    <property type="entry name" value="HIGH-AFFINITY BRANCHED-CHAIN AMINO ACID TRANSPORT ATP-BINDING PROTEIN LIVF"/>
    <property type="match status" value="1"/>
</dbReference>
<accession>A0ABW4H2F4</accession>
<dbReference type="SUPFAM" id="SSF52540">
    <property type="entry name" value="P-loop containing nucleoside triphosphate hydrolases"/>
    <property type="match status" value="1"/>
</dbReference>
<evidence type="ECO:0000256" key="3">
    <source>
        <dbReference type="ARBA" id="ARBA00022741"/>
    </source>
</evidence>
<feature type="domain" description="ABC transporter" evidence="6">
    <location>
        <begin position="2"/>
        <end position="234"/>
    </location>
</feature>
<dbReference type="Gene3D" id="3.40.50.300">
    <property type="entry name" value="P-loop containing nucleotide triphosphate hydrolases"/>
    <property type="match status" value="1"/>
</dbReference>
<evidence type="ECO:0000256" key="5">
    <source>
        <dbReference type="ARBA" id="ARBA00022970"/>
    </source>
</evidence>
<dbReference type="InterPro" id="IPR052156">
    <property type="entry name" value="BCAA_Transport_ATP-bd_LivF"/>
</dbReference>
<dbReference type="Proteomes" id="UP001597195">
    <property type="component" value="Unassembled WGS sequence"/>
</dbReference>
<proteinExistence type="inferred from homology"/>
<keyword evidence="5" id="KW-0029">Amino-acid transport</keyword>
<gene>
    <name evidence="7" type="ORF">ACFQ5T_04445</name>
</gene>
<reference evidence="8" key="1">
    <citation type="journal article" date="2019" name="Int. J. Syst. Evol. Microbiol.">
        <title>The Global Catalogue of Microorganisms (GCM) 10K type strain sequencing project: providing services to taxonomists for standard genome sequencing and annotation.</title>
        <authorList>
            <consortium name="The Broad Institute Genomics Platform"/>
            <consortium name="The Broad Institute Genome Sequencing Center for Infectious Disease"/>
            <person name="Wu L."/>
            <person name="Ma J."/>
        </authorList>
    </citation>
    <scope>NUCLEOTIDE SEQUENCE [LARGE SCALE GENOMIC DNA]</scope>
    <source>
        <strain evidence="8">CCM 8906</strain>
    </source>
</reference>
<dbReference type="RefSeq" id="WP_125700553.1">
    <property type="nucleotide sequence ID" value="NZ_JBHTOM010000005.1"/>
</dbReference>
<dbReference type="PANTHER" id="PTHR43820">
    <property type="entry name" value="HIGH-AFFINITY BRANCHED-CHAIN AMINO ACID TRANSPORT ATP-BINDING PROTEIN LIVF"/>
    <property type="match status" value="1"/>
</dbReference>
<dbReference type="InterPro" id="IPR003593">
    <property type="entry name" value="AAA+_ATPase"/>
</dbReference>
<dbReference type="PIRSF" id="PIRSF039137">
    <property type="entry name" value="ABC_branched_ATPase"/>
    <property type="match status" value="1"/>
</dbReference>